<dbReference type="PROSITE" id="PS50995">
    <property type="entry name" value="HTH_MARR_2"/>
    <property type="match status" value="1"/>
</dbReference>
<organism evidence="2 3">
    <name type="scientific">Peteryoungia ipomoeae</name>
    <dbReference type="NCBI Taxonomy" id="1210932"/>
    <lineage>
        <taxon>Bacteria</taxon>
        <taxon>Pseudomonadati</taxon>
        <taxon>Pseudomonadota</taxon>
        <taxon>Alphaproteobacteria</taxon>
        <taxon>Hyphomicrobiales</taxon>
        <taxon>Rhizobiaceae</taxon>
        <taxon>Peteryoungia</taxon>
    </lineage>
</organism>
<dbReference type="Proteomes" id="UP000308828">
    <property type="component" value="Unassembled WGS sequence"/>
</dbReference>
<evidence type="ECO:0000313" key="3">
    <source>
        <dbReference type="Proteomes" id="UP000308828"/>
    </source>
</evidence>
<dbReference type="OrthoDB" id="9812268at2"/>
<accession>A0A4S8P5F5</accession>
<dbReference type="InterPro" id="IPR039422">
    <property type="entry name" value="MarR/SlyA-like"/>
</dbReference>
<protein>
    <submittedName>
        <fullName evidence="2">Winged helix-turn-helix transcriptional regulator</fullName>
    </submittedName>
</protein>
<evidence type="ECO:0000313" key="2">
    <source>
        <dbReference type="EMBL" id="THV24172.1"/>
    </source>
</evidence>
<feature type="domain" description="HTH marR-type" evidence="1">
    <location>
        <begin position="1"/>
        <end position="115"/>
    </location>
</feature>
<dbReference type="EMBL" id="STGV01000002">
    <property type="protein sequence ID" value="THV24172.1"/>
    <property type="molecule type" value="Genomic_DNA"/>
</dbReference>
<dbReference type="PANTHER" id="PTHR33164">
    <property type="entry name" value="TRANSCRIPTIONAL REGULATOR, MARR FAMILY"/>
    <property type="match status" value="1"/>
</dbReference>
<gene>
    <name evidence="2" type="ORF">FAA97_09435</name>
</gene>
<dbReference type="AlphaFoldDB" id="A0A4S8P5F5"/>
<dbReference type="InterPro" id="IPR000835">
    <property type="entry name" value="HTH_MarR-typ"/>
</dbReference>
<keyword evidence="3" id="KW-1185">Reference proteome</keyword>
<comment type="caution">
    <text evidence="2">The sequence shown here is derived from an EMBL/GenBank/DDBJ whole genome shotgun (WGS) entry which is preliminary data.</text>
</comment>
<dbReference type="InterPro" id="IPR036390">
    <property type="entry name" value="WH_DNA-bd_sf"/>
</dbReference>
<dbReference type="GO" id="GO:0003700">
    <property type="term" value="F:DNA-binding transcription factor activity"/>
    <property type="evidence" value="ECO:0007669"/>
    <property type="project" value="InterPro"/>
</dbReference>
<dbReference type="RefSeq" id="WP_136598263.1">
    <property type="nucleotide sequence ID" value="NZ_STGV01000002.1"/>
</dbReference>
<dbReference type="SUPFAM" id="SSF46785">
    <property type="entry name" value="Winged helix' DNA-binding domain"/>
    <property type="match status" value="1"/>
</dbReference>
<evidence type="ECO:0000259" key="1">
    <source>
        <dbReference type="PROSITE" id="PS50995"/>
    </source>
</evidence>
<dbReference type="GO" id="GO:0006950">
    <property type="term" value="P:response to stress"/>
    <property type="evidence" value="ECO:0007669"/>
    <property type="project" value="TreeGrafter"/>
</dbReference>
<dbReference type="Gene3D" id="1.10.10.10">
    <property type="entry name" value="Winged helix-like DNA-binding domain superfamily/Winged helix DNA-binding domain"/>
    <property type="match status" value="1"/>
</dbReference>
<dbReference type="PANTHER" id="PTHR33164:SF43">
    <property type="entry name" value="HTH-TYPE TRANSCRIPTIONAL REPRESSOR YETL"/>
    <property type="match status" value="1"/>
</dbReference>
<sequence>MGLEMTPSQALGLWHSVTAEQVRGDARDLTLRQLAILLEVYLVPPPHTVRGLAATLNVAKPVVTRALDTLGQLGLVDRVRDEFDRRSVIVRRTVDGALYLEKLGDRVIANGRKLG</sequence>
<name>A0A4S8P5F5_9HYPH</name>
<dbReference type="Pfam" id="PF12802">
    <property type="entry name" value="MarR_2"/>
    <property type="match status" value="1"/>
</dbReference>
<reference evidence="2 3" key="1">
    <citation type="submission" date="2019-04" db="EMBL/GenBank/DDBJ databases">
        <title>Genome sequence of strain shin9-1.</title>
        <authorList>
            <person name="Gao J."/>
            <person name="Sun J."/>
        </authorList>
    </citation>
    <scope>NUCLEOTIDE SEQUENCE [LARGE SCALE GENOMIC DNA]</scope>
    <source>
        <strain evidence="3">shin9-1</strain>
    </source>
</reference>
<proteinExistence type="predicted"/>
<dbReference type="InterPro" id="IPR036388">
    <property type="entry name" value="WH-like_DNA-bd_sf"/>
</dbReference>